<evidence type="ECO:0000313" key="1">
    <source>
        <dbReference type="EMBL" id="PSU50120.1"/>
    </source>
</evidence>
<dbReference type="EMBL" id="PYMJ01000004">
    <property type="protein sequence ID" value="PSU50120.1"/>
    <property type="molecule type" value="Genomic_DNA"/>
</dbReference>
<dbReference type="RefSeq" id="WP_107241734.1">
    <property type="nucleotide sequence ID" value="NZ_PYMJ01000004.1"/>
</dbReference>
<dbReference type="AlphaFoldDB" id="A0A2T3JMF0"/>
<dbReference type="OrthoDB" id="7067228at2"/>
<sequence>MKLGVLGKFAVAHLLQMLGERSYMPYFYFDESIRDNGKFMIGALIISNYDLSPRIRERWKSMGLEPDIDEYKSSAKKSDASVSNIQREYIKSLMEQVKVGLVVLPHNDRNNLGNYCAELVIQLLESQLIPADNHKLILDDNIKMRNDYQKLLRELNVELCLKADSTKFAGIQVADHASHALGGMLLEQMGIIKKKVKAGENSGYHPTEMLDLGFELWADLRHSLIGKNTHIKGLSPHPDDPANPYFLVDGFGLFVAQSCSEDLREHAKECFGINYLGCIH</sequence>
<protein>
    <recommendedName>
        <fullName evidence="3">DUF3800 domain-containing protein</fullName>
    </recommendedName>
</protein>
<dbReference type="InterPro" id="IPR024524">
    <property type="entry name" value="DUF3800"/>
</dbReference>
<organism evidence="1 2">
    <name type="scientific">Photobacterium frigidiphilum</name>
    <dbReference type="NCBI Taxonomy" id="264736"/>
    <lineage>
        <taxon>Bacteria</taxon>
        <taxon>Pseudomonadati</taxon>
        <taxon>Pseudomonadota</taxon>
        <taxon>Gammaproteobacteria</taxon>
        <taxon>Vibrionales</taxon>
        <taxon>Vibrionaceae</taxon>
        <taxon>Photobacterium</taxon>
    </lineage>
</organism>
<dbReference type="Proteomes" id="UP000240987">
    <property type="component" value="Unassembled WGS sequence"/>
</dbReference>
<reference evidence="1 2" key="1">
    <citation type="submission" date="2018-01" db="EMBL/GenBank/DDBJ databases">
        <title>Whole genome sequencing of Histamine producing bacteria.</title>
        <authorList>
            <person name="Butler K."/>
        </authorList>
    </citation>
    <scope>NUCLEOTIDE SEQUENCE [LARGE SCALE GENOMIC DNA]</scope>
    <source>
        <strain evidence="1 2">JCM 12947</strain>
    </source>
</reference>
<evidence type="ECO:0000313" key="2">
    <source>
        <dbReference type="Proteomes" id="UP000240987"/>
    </source>
</evidence>
<comment type="caution">
    <text evidence="1">The sequence shown here is derived from an EMBL/GenBank/DDBJ whole genome shotgun (WGS) entry which is preliminary data.</text>
</comment>
<name>A0A2T3JMF0_9GAMM</name>
<accession>A0A2T3JMF0</accession>
<dbReference type="Pfam" id="PF12686">
    <property type="entry name" value="DUF3800"/>
    <property type="match status" value="1"/>
</dbReference>
<evidence type="ECO:0008006" key="3">
    <source>
        <dbReference type="Google" id="ProtNLM"/>
    </source>
</evidence>
<proteinExistence type="predicted"/>
<gene>
    <name evidence="1" type="ORF">C9J12_05085</name>
</gene>
<keyword evidence="2" id="KW-1185">Reference proteome</keyword>